<evidence type="ECO:0000256" key="10">
    <source>
        <dbReference type="RuleBase" id="RU003812"/>
    </source>
</evidence>
<dbReference type="FunFam" id="3.40.50.620:FF:000106">
    <property type="entry name" value="Glutamine-dependent NAD(+) synthetase"/>
    <property type="match status" value="1"/>
</dbReference>
<keyword evidence="5 8" id="KW-0067">ATP-binding</keyword>
<dbReference type="KEGG" id="tcb:TCARB_0115"/>
<dbReference type="InterPro" id="IPR022310">
    <property type="entry name" value="NAD/GMP_synthase"/>
</dbReference>
<evidence type="ECO:0000256" key="7">
    <source>
        <dbReference type="ARBA" id="ARBA00023027"/>
    </source>
</evidence>
<dbReference type="GO" id="GO:0005737">
    <property type="term" value="C:cytoplasm"/>
    <property type="evidence" value="ECO:0007669"/>
    <property type="project" value="InterPro"/>
</dbReference>
<dbReference type="EMBL" id="CP007493">
    <property type="protein sequence ID" value="AJB41193.1"/>
    <property type="molecule type" value="Genomic_DNA"/>
</dbReference>
<proteinExistence type="inferred from homology"/>
<dbReference type="GO" id="GO:0003952">
    <property type="term" value="F:NAD+ synthase (glutamine-hydrolyzing) activity"/>
    <property type="evidence" value="ECO:0007669"/>
    <property type="project" value="InterPro"/>
</dbReference>
<feature type="binding site" description="in other chain" evidence="8">
    <location>
        <position position="154"/>
    </location>
    <ligand>
        <name>deamido-NAD(+)</name>
        <dbReference type="ChEBI" id="CHEBI:58437"/>
        <note>ligand shared between two neighboring subunits</note>
    </ligand>
</feature>
<evidence type="ECO:0000313" key="13">
    <source>
        <dbReference type="Proteomes" id="UP000266720"/>
    </source>
</evidence>
<protein>
    <recommendedName>
        <fullName evidence="8 10">NH(3)-dependent NAD(+) synthetase</fullName>
        <ecNumber evidence="8 10">6.3.1.5</ecNumber>
    </recommendedName>
</protein>
<dbReference type="GO" id="GO:0009435">
    <property type="term" value="P:NAD+ biosynthetic process"/>
    <property type="evidence" value="ECO:0007669"/>
    <property type="project" value="UniProtKB-UniRule"/>
</dbReference>
<comment type="similarity">
    <text evidence="1 8 9">Belongs to the NAD synthetase family.</text>
</comment>
<dbReference type="GeneID" id="25405576"/>
<sequence>MQTIPDMNWEAVTEHIARELRNYIVREAGKSGGVIGVSGGVDSAVTLLLTVRAIGAQNVHALILPSKTTPKEDLEDAFSVLELARVPKENIEVINIEPILESFEKNLGDLTKEERGNLAARVRMCILHQRAYRKNALVIGTGDKSELLLGYFTKYGDGGVDILPIGDLYKTQVRKLGVFLGLPERIAFKPSSPRLWPGQTAEGELGLSYEIADLILYSIFEMGIAPEKVPENLHIEKKYVDRVMELYKRSEHKRNPPKIIRVSRH</sequence>
<dbReference type="InterPro" id="IPR014729">
    <property type="entry name" value="Rossmann-like_a/b/a_fold"/>
</dbReference>
<dbReference type="PANTHER" id="PTHR23090:SF9">
    <property type="entry name" value="GLUTAMINE-DEPENDENT NAD(+) SYNTHETASE"/>
    <property type="match status" value="1"/>
</dbReference>
<dbReference type="InterPro" id="IPR022926">
    <property type="entry name" value="NH(3)-dep_NAD(+)_synth"/>
</dbReference>
<feature type="binding site" evidence="8">
    <location>
        <position position="146"/>
    </location>
    <ligand>
        <name>Mg(2+)</name>
        <dbReference type="ChEBI" id="CHEBI:18420"/>
    </ligand>
</feature>
<dbReference type="InterPro" id="IPR003694">
    <property type="entry name" value="NAD_synthase"/>
</dbReference>
<reference evidence="13" key="1">
    <citation type="book" date="2010" name="EXTREMOPHILES" publisher="0:0-0">
        <title>Complete genome sequences of ten hyperthermophilic archaea reveal their metabolic capabilities and possible ecological roles.</title>
        <editorList>
            <person name="?"/>
        </editorList>
        <authorList>
            <person name="Ravin N.V."/>
            <person name="Mardanov A.V."/>
            <person name="Bonch-Osmolovskaya E.A."/>
            <person name="Skryabin K.G."/>
        </authorList>
    </citation>
    <scope>NUCLEOTIDE SEQUENCE [LARGE SCALE GENOMIC DNA]</scope>
    <source>
        <strain evidence="13">1505</strain>
    </source>
</reference>
<dbReference type="CDD" id="cd00553">
    <property type="entry name" value="NAD_synthase"/>
    <property type="match status" value="1"/>
</dbReference>
<accession>A0A3G1A5F1</accession>
<evidence type="ECO:0000256" key="6">
    <source>
        <dbReference type="ARBA" id="ARBA00022842"/>
    </source>
</evidence>
<dbReference type="GeneID" id="16573693"/>
<dbReference type="Pfam" id="PF02540">
    <property type="entry name" value="NAD_synthase"/>
    <property type="match status" value="1"/>
</dbReference>
<dbReference type="UniPathway" id="UPA00253">
    <property type="reaction ID" value="UER00333"/>
</dbReference>
<evidence type="ECO:0000256" key="5">
    <source>
        <dbReference type="ARBA" id="ARBA00022840"/>
    </source>
</evidence>
<keyword evidence="4 8" id="KW-0547">Nucleotide-binding</keyword>
<feature type="binding site" evidence="8">
    <location>
        <position position="161"/>
    </location>
    <ligand>
        <name>deamido-NAD(+)</name>
        <dbReference type="ChEBI" id="CHEBI:58437"/>
        <note>ligand shared between two neighboring subunits</note>
    </ligand>
</feature>
<dbReference type="GO" id="GO:0005524">
    <property type="term" value="F:ATP binding"/>
    <property type="evidence" value="ECO:0007669"/>
    <property type="project" value="UniProtKB-UniRule"/>
</dbReference>
<dbReference type="GO" id="GO:0046872">
    <property type="term" value="F:metal ion binding"/>
    <property type="evidence" value="ECO:0007669"/>
    <property type="project" value="UniProtKB-KW"/>
</dbReference>
<evidence type="ECO:0000256" key="8">
    <source>
        <dbReference type="HAMAP-Rule" id="MF_00193"/>
    </source>
</evidence>
<comment type="function">
    <text evidence="8">Catalyzes the ATP-dependent amidation of deamido-NAD to form NAD. Uses ammonia as a nitrogen source.</text>
</comment>
<dbReference type="Proteomes" id="UP000266720">
    <property type="component" value="Chromosome"/>
</dbReference>
<evidence type="ECO:0000259" key="11">
    <source>
        <dbReference type="Pfam" id="PF02540"/>
    </source>
</evidence>
<dbReference type="PANTHER" id="PTHR23090">
    <property type="entry name" value="NH 3 /GLUTAMINE-DEPENDENT NAD + SYNTHETASE"/>
    <property type="match status" value="1"/>
</dbReference>
<dbReference type="SUPFAM" id="SSF52402">
    <property type="entry name" value="Adenine nucleotide alpha hydrolases-like"/>
    <property type="match status" value="1"/>
</dbReference>
<dbReference type="STRING" id="697581.TCARB_0115"/>
<keyword evidence="3 8" id="KW-0479">Metal-binding</keyword>
<keyword evidence="6 8" id="KW-0460">Magnesium</keyword>
<dbReference type="GO" id="GO:0004359">
    <property type="term" value="F:glutaminase activity"/>
    <property type="evidence" value="ECO:0007669"/>
    <property type="project" value="InterPro"/>
</dbReference>
<feature type="binding site" evidence="8">
    <location>
        <position position="192"/>
    </location>
    <ligand>
        <name>ATP</name>
        <dbReference type="ChEBI" id="CHEBI:30616"/>
    </ligand>
</feature>
<feature type="binding site" evidence="8">
    <location>
        <position position="42"/>
    </location>
    <ligand>
        <name>Mg(2+)</name>
        <dbReference type="ChEBI" id="CHEBI:18420"/>
    </ligand>
</feature>
<dbReference type="RefSeq" id="WP_020962701.1">
    <property type="nucleotide sequence ID" value="NZ_CP007493.1"/>
</dbReference>
<evidence type="ECO:0000256" key="1">
    <source>
        <dbReference type="ARBA" id="ARBA00005859"/>
    </source>
</evidence>
<dbReference type="Gene3D" id="3.40.50.620">
    <property type="entry name" value="HUPs"/>
    <property type="match status" value="1"/>
</dbReference>
<organism evidence="12 13">
    <name type="scientific">Thermofilum adornatum 1505</name>
    <dbReference type="NCBI Taxonomy" id="697581"/>
    <lineage>
        <taxon>Archaea</taxon>
        <taxon>Thermoproteota</taxon>
        <taxon>Thermoprotei</taxon>
        <taxon>Thermofilales</taxon>
        <taxon>Thermofilaceae</taxon>
        <taxon>Thermofilum</taxon>
    </lineage>
</organism>
<keyword evidence="7 8" id="KW-0520">NAD</keyword>
<feature type="binding site" evidence="8">
    <location>
        <begin position="36"/>
        <end position="43"/>
    </location>
    <ligand>
        <name>ATP</name>
        <dbReference type="ChEBI" id="CHEBI:30616"/>
    </ligand>
</feature>
<evidence type="ECO:0000256" key="2">
    <source>
        <dbReference type="ARBA" id="ARBA00022598"/>
    </source>
</evidence>
<evidence type="ECO:0000256" key="9">
    <source>
        <dbReference type="RuleBase" id="RU003811"/>
    </source>
</evidence>
<feature type="binding site" description="in other chain" evidence="8">
    <location>
        <begin position="252"/>
        <end position="253"/>
    </location>
    <ligand>
        <name>deamido-NAD(+)</name>
        <dbReference type="ChEBI" id="CHEBI:58437"/>
        <note>ligand shared between two neighboring subunits</note>
    </ligand>
</feature>
<comment type="catalytic activity">
    <reaction evidence="8 10">
        <text>deamido-NAD(+) + NH4(+) + ATP = AMP + diphosphate + NAD(+) + H(+)</text>
        <dbReference type="Rhea" id="RHEA:21188"/>
        <dbReference type="ChEBI" id="CHEBI:15378"/>
        <dbReference type="ChEBI" id="CHEBI:28938"/>
        <dbReference type="ChEBI" id="CHEBI:30616"/>
        <dbReference type="ChEBI" id="CHEBI:33019"/>
        <dbReference type="ChEBI" id="CHEBI:57540"/>
        <dbReference type="ChEBI" id="CHEBI:58437"/>
        <dbReference type="ChEBI" id="CHEBI:456215"/>
        <dbReference type="EC" id="6.3.1.5"/>
    </reaction>
</comment>
<dbReference type="EC" id="6.3.1.5" evidence="8 10"/>
<name>A0A3G1A5F1_9CREN</name>
<feature type="domain" description="NAD/GMP synthase" evidence="11">
    <location>
        <begin position="15"/>
        <end position="257"/>
    </location>
</feature>
<feature type="binding site" evidence="8">
    <location>
        <position position="170"/>
    </location>
    <ligand>
        <name>ATP</name>
        <dbReference type="ChEBI" id="CHEBI:30616"/>
    </ligand>
</feature>
<comment type="pathway">
    <text evidence="8">Cofactor biosynthesis; NAD(+) biosynthesis; NAD(+) from deamido-NAD(+) (ammonia route): step 1/1.</text>
</comment>
<feature type="binding site" evidence="8">
    <location>
        <position position="141"/>
    </location>
    <ligand>
        <name>ATP</name>
        <dbReference type="ChEBI" id="CHEBI:30616"/>
    </ligand>
</feature>
<dbReference type="AlphaFoldDB" id="A0A3G1A5F1"/>
<gene>
    <name evidence="8" type="primary">nadE</name>
    <name evidence="12" type="ORF">TCARB_0115</name>
</gene>
<feature type="binding site" description="in other chain" evidence="8">
    <location>
        <position position="121"/>
    </location>
    <ligand>
        <name>deamido-NAD(+)</name>
        <dbReference type="ChEBI" id="CHEBI:58437"/>
        <note>ligand shared between two neighboring subunits</note>
    </ligand>
</feature>
<evidence type="ECO:0000313" key="12">
    <source>
        <dbReference type="EMBL" id="AJB41193.1"/>
    </source>
</evidence>
<dbReference type="NCBIfam" id="NF010587">
    <property type="entry name" value="PRK13980.1"/>
    <property type="match status" value="1"/>
</dbReference>
<dbReference type="NCBIfam" id="TIGR00552">
    <property type="entry name" value="nadE"/>
    <property type="match status" value="1"/>
</dbReference>
<keyword evidence="2 8" id="KW-0436">Ligase</keyword>
<comment type="subunit">
    <text evidence="8">Homodimer.</text>
</comment>
<evidence type="ECO:0000256" key="3">
    <source>
        <dbReference type="ARBA" id="ARBA00022723"/>
    </source>
</evidence>
<evidence type="ECO:0000256" key="4">
    <source>
        <dbReference type="ARBA" id="ARBA00022741"/>
    </source>
</evidence>
<dbReference type="GO" id="GO:0008795">
    <property type="term" value="F:NAD+ synthase activity"/>
    <property type="evidence" value="ECO:0007669"/>
    <property type="project" value="UniProtKB-UniRule"/>
</dbReference>
<dbReference type="HAMAP" id="MF_00193">
    <property type="entry name" value="NadE_ammonia_dep"/>
    <property type="match status" value="1"/>
</dbReference>